<evidence type="ECO:0000313" key="3">
    <source>
        <dbReference type="Proteomes" id="UP000326287"/>
    </source>
</evidence>
<feature type="domain" description="Bacterial bifunctional deaminase-reductase C-terminal" evidence="1">
    <location>
        <begin position="7"/>
        <end position="179"/>
    </location>
</feature>
<dbReference type="InterPro" id="IPR050765">
    <property type="entry name" value="Riboflavin_Biosynth_HTPR"/>
</dbReference>
<dbReference type="EMBL" id="CP036422">
    <property type="protein sequence ID" value="QFU76465.1"/>
    <property type="molecule type" value="Genomic_DNA"/>
</dbReference>
<dbReference type="GO" id="GO:0009231">
    <property type="term" value="P:riboflavin biosynthetic process"/>
    <property type="evidence" value="ECO:0007669"/>
    <property type="project" value="InterPro"/>
</dbReference>
<dbReference type="InterPro" id="IPR002734">
    <property type="entry name" value="RibDG_C"/>
</dbReference>
<dbReference type="SUPFAM" id="SSF53597">
    <property type="entry name" value="Dihydrofolate reductase-like"/>
    <property type="match status" value="1"/>
</dbReference>
<dbReference type="OrthoDB" id="9782335at2"/>
<dbReference type="PANTHER" id="PTHR38011">
    <property type="entry name" value="DIHYDROFOLATE REDUCTASE FAMILY PROTEIN (AFU_ORTHOLOGUE AFUA_8G06820)"/>
    <property type="match status" value="1"/>
</dbReference>
<keyword evidence="3" id="KW-1185">Reference proteome</keyword>
<dbReference type="RefSeq" id="WP_153239607.1">
    <property type="nucleotide sequence ID" value="NZ_CP036422.1"/>
</dbReference>
<evidence type="ECO:0000313" key="2">
    <source>
        <dbReference type="EMBL" id="QFU76465.1"/>
    </source>
</evidence>
<dbReference type="Pfam" id="PF01872">
    <property type="entry name" value="RibD_C"/>
    <property type="match status" value="1"/>
</dbReference>
<protein>
    <submittedName>
        <fullName evidence="2">Dihydrofolate reductase</fullName>
    </submittedName>
</protein>
<accession>A0A5P9NLT0</accession>
<reference evidence="2 3" key="1">
    <citation type="submission" date="2019-02" db="EMBL/GenBank/DDBJ databases">
        <authorList>
            <person name="Li S.-H."/>
        </authorList>
    </citation>
    <scope>NUCLEOTIDE SEQUENCE [LARGE SCALE GENOMIC DNA]</scope>
    <source>
        <strain evidence="2 3">IMCC14385</strain>
    </source>
</reference>
<dbReference type="KEGG" id="halc:EY643_12795"/>
<dbReference type="Gene3D" id="3.40.430.10">
    <property type="entry name" value="Dihydrofolate Reductase, subunit A"/>
    <property type="match status" value="1"/>
</dbReference>
<dbReference type="AlphaFoldDB" id="A0A5P9NLT0"/>
<organism evidence="2 3">
    <name type="scientific">Halioglobus maricola</name>
    <dbReference type="NCBI Taxonomy" id="2601894"/>
    <lineage>
        <taxon>Bacteria</taxon>
        <taxon>Pseudomonadati</taxon>
        <taxon>Pseudomonadota</taxon>
        <taxon>Gammaproteobacteria</taxon>
        <taxon>Cellvibrionales</taxon>
        <taxon>Halieaceae</taxon>
        <taxon>Halioglobus</taxon>
    </lineage>
</organism>
<proteinExistence type="predicted"/>
<gene>
    <name evidence="2" type="ORF">EY643_12795</name>
</gene>
<evidence type="ECO:0000259" key="1">
    <source>
        <dbReference type="Pfam" id="PF01872"/>
    </source>
</evidence>
<dbReference type="InterPro" id="IPR024072">
    <property type="entry name" value="DHFR-like_dom_sf"/>
</dbReference>
<name>A0A5P9NLT0_9GAMM</name>
<dbReference type="Proteomes" id="UP000326287">
    <property type="component" value="Chromosome"/>
</dbReference>
<dbReference type="GO" id="GO:0008703">
    <property type="term" value="F:5-amino-6-(5-phosphoribosylamino)uracil reductase activity"/>
    <property type="evidence" value="ECO:0007669"/>
    <property type="project" value="InterPro"/>
</dbReference>
<dbReference type="PANTHER" id="PTHR38011:SF11">
    <property type="entry name" value="2,5-DIAMINO-6-RIBOSYLAMINO-4(3H)-PYRIMIDINONE 5'-PHOSPHATE REDUCTASE"/>
    <property type="match status" value="1"/>
</dbReference>
<sequence>MKCSAYIAMSVDGFIATADGSVDWLDTAANPESGSRPAFEDGGFAHYLGSVDCMIMGRKCMEKIASFNLSPQQWPYGDMPIFAISRTVTEVPENLPDTVRIYSGDISALLATLEQNGHKHAYVDGGGTITSFLQQGLIDEVCVTQVPVLLGDGLPLFGPLREKIALFDAETTAYSNDFVQWKYKVSKS</sequence>